<dbReference type="InterPro" id="IPR001841">
    <property type="entry name" value="Znf_RING"/>
</dbReference>
<dbReference type="Gene3D" id="2.30.29.30">
    <property type="entry name" value="Pleckstrin-homology domain (PH domain)/Phosphotyrosine-binding domain (PTB)"/>
    <property type="match status" value="1"/>
</dbReference>
<protein>
    <recommendedName>
        <fullName evidence="11">Protein ENHANCED DISEASE RESISTANCE 2-like</fullName>
    </recommendedName>
</protein>
<dbReference type="CDD" id="cd23114">
    <property type="entry name" value="RING-H2_WAVH2"/>
    <property type="match status" value="1"/>
</dbReference>
<dbReference type="PROSITE" id="PS50089">
    <property type="entry name" value="ZF_RING_2"/>
    <property type="match status" value="1"/>
</dbReference>
<dbReference type="InterPro" id="IPR036465">
    <property type="entry name" value="vWFA_dom_sf"/>
</dbReference>
<dbReference type="InterPro" id="IPR045096">
    <property type="entry name" value="EDR2-like"/>
</dbReference>
<dbReference type="SMART" id="SM00233">
    <property type="entry name" value="PH"/>
    <property type="match status" value="1"/>
</dbReference>
<dbReference type="SMART" id="SM00184">
    <property type="entry name" value="RING"/>
    <property type="match status" value="1"/>
</dbReference>
<feature type="domain" description="PH" evidence="5">
    <location>
        <begin position="422"/>
        <end position="530"/>
    </location>
</feature>
<feature type="domain" description="RING-type" evidence="6">
    <location>
        <begin position="81"/>
        <end position="125"/>
    </location>
</feature>
<dbReference type="CDD" id="cd00177">
    <property type="entry name" value="START"/>
    <property type="match status" value="1"/>
</dbReference>
<dbReference type="Gene3D" id="3.30.530.20">
    <property type="match status" value="1"/>
</dbReference>
<dbReference type="Pfam" id="PF01852">
    <property type="entry name" value="START"/>
    <property type="match status" value="1"/>
</dbReference>
<dbReference type="InterPro" id="IPR011993">
    <property type="entry name" value="PH-like_dom_sf"/>
</dbReference>
<dbReference type="InterPro" id="IPR013083">
    <property type="entry name" value="Znf_RING/FYVE/PHD"/>
</dbReference>
<dbReference type="Pfam" id="PF07059">
    <property type="entry name" value="EDR2_C"/>
    <property type="match status" value="1"/>
</dbReference>
<dbReference type="FunFam" id="3.30.530.20:FF:000068">
    <property type="entry name" value="Pleckstrin homology (PH) and lipid-binding START domains-containing protein"/>
    <property type="match status" value="1"/>
</dbReference>
<dbReference type="GO" id="GO:0008289">
    <property type="term" value="F:lipid binding"/>
    <property type="evidence" value="ECO:0007669"/>
    <property type="project" value="InterPro"/>
</dbReference>
<dbReference type="PROSITE" id="PS50848">
    <property type="entry name" value="START"/>
    <property type="match status" value="1"/>
</dbReference>
<sequence>MGSKWRKVKLALGLNLCLYTPRNNIADNDDEDGSLPPSSDRHSDAAMLSPVANWTSAPPTPGSNRLKFSKSLSRSSSKKTCSICLTSMRRGDGQAIFTAECSHSFHFHCITSNVKHGNRICPICRAKWKEIPLQGPSLDPPLRRARVNPVDWPQNNALMTVIRRLPPPRSNSSRNVAPLFQAPEPAIFNDDELLDHEIDSTEKSSSNESLGDCSEQRKVKMKTFTEVPAVSQSNTSEKFSVLINLKAPASNSWQNPGGNQANMPQISQTPRAPVDLVTVLDISGSMAGTKLALLKRAMGFVIQNLGPNDRLAVIAFSSTARRLFPLRRMSETGRQQALQAVNSLVASGGTNIAEGLRKGSKIMEDRREKNPVASIILLSDGQDTYTVNNTGGNQNQPNYQLLLPVSMHPEDGSGKMEMVEIEGKMQGWLYLIRFNRFGMQYSRKRYFILEDNCLKSFKSIPTSETEEPGRSAIIDSCIRVTDNGRESHHRKVFFIFSLYNTCNHKDQLKLGAISSEEAARWICFLQDAAVNPVKNLKASSKRKWQPFSLSVSKRMANKSSIKWTSLSSLQVDAMTSDVIAPSPWKIFGCRNGLRLFKEAKDRDSNGRHWGDHPAIMAVGVIDGTSEAVFHTVMSLGPSRAEWDFCFYRGCVVEHLDGHTDIIHIQLSNHWLPWAMKRRDLLLRRYWRREDDGTYVILYHSMFHRKCPPQRGYVRAYVKSGGFVISPVKQGKECVVKHMLAVDWRIWKAYLMKASARTITISFLERVGALRELFRAKGENSCHEFLSEEITREIGVPHCEKENIKTEIDLMGMESVTEDEPRPSSLMGLNDAVDEFFDVPEPSNDERSENEWPLFMSPELCYMDKYQAKLPSAANFVKKLHDLAVQKKGCYMDLQDMSLEDSTSCSYGATLPKDISLNMPCSWAAADPSSFLIRGDNYLEDRQKIKAKGTLMQMVAADWIRSDTREDDLSSRPGGIVQKYAARGGPEFFFVINIQVPGSTPHNLALYYMLTTPLEETPLLERFVNGDDAFRNSRFKLIPYISKGSWIVKQSVGKKAGLVGQALEVHYFRGNNYLELDIDVGSSTVARGVVSLVLGYLTNLVIEMAFLIQGNTEEELPEFLLGTCRLNHLDASKAVSTDSIGIS</sequence>
<gene>
    <name evidence="9" type="ORF">FPE_LOCUS20422</name>
</gene>
<dbReference type="SUPFAM" id="SSF57850">
    <property type="entry name" value="RING/U-box"/>
    <property type="match status" value="1"/>
</dbReference>
<accession>A0AAD2DZ03</accession>
<keyword evidence="2" id="KW-0256">Endoplasmic reticulum</keyword>
<dbReference type="CDD" id="cd00821">
    <property type="entry name" value="PH"/>
    <property type="match status" value="1"/>
</dbReference>
<dbReference type="Pfam" id="PF13519">
    <property type="entry name" value="VWA_2"/>
    <property type="match status" value="1"/>
</dbReference>
<dbReference type="InterPro" id="IPR009769">
    <property type="entry name" value="EDR2_C"/>
</dbReference>
<proteinExistence type="predicted"/>
<dbReference type="InterPro" id="IPR002913">
    <property type="entry name" value="START_lipid-bd_dom"/>
</dbReference>
<dbReference type="Pfam" id="PF17123">
    <property type="entry name" value="zf-RING_11"/>
    <property type="match status" value="1"/>
</dbReference>
<dbReference type="PROSITE" id="PS50234">
    <property type="entry name" value="VWFA"/>
    <property type="match status" value="1"/>
</dbReference>
<dbReference type="SUPFAM" id="SSF53300">
    <property type="entry name" value="vWA-like"/>
    <property type="match status" value="1"/>
</dbReference>
<evidence type="ECO:0000259" key="7">
    <source>
        <dbReference type="PROSITE" id="PS50234"/>
    </source>
</evidence>
<evidence type="ECO:0008006" key="11">
    <source>
        <dbReference type="Google" id="ProtNLM"/>
    </source>
</evidence>
<evidence type="ECO:0000256" key="1">
    <source>
        <dbReference type="ARBA" id="ARBA00004240"/>
    </source>
</evidence>
<reference evidence="9" key="1">
    <citation type="submission" date="2023-05" db="EMBL/GenBank/DDBJ databases">
        <authorList>
            <person name="Huff M."/>
        </authorList>
    </citation>
    <scope>NUCLEOTIDE SEQUENCE</scope>
</reference>
<dbReference type="Proteomes" id="UP000834106">
    <property type="component" value="Chromosome 12"/>
</dbReference>
<feature type="domain" description="VWFA" evidence="7">
    <location>
        <begin position="275"/>
        <end position="382"/>
    </location>
</feature>
<evidence type="ECO:0000313" key="9">
    <source>
        <dbReference type="EMBL" id="CAI9772992.1"/>
    </source>
</evidence>
<dbReference type="EMBL" id="OU503047">
    <property type="protein sequence ID" value="CAI9772992.1"/>
    <property type="molecule type" value="Genomic_DNA"/>
</dbReference>
<organism evidence="9 10">
    <name type="scientific">Fraxinus pennsylvanica</name>
    <dbReference type="NCBI Taxonomy" id="56036"/>
    <lineage>
        <taxon>Eukaryota</taxon>
        <taxon>Viridiplantae</taxon>
        <taxon>Streptophyta</taxon>
        <taxon>Embryophyta</taxon>
        <taxon>Tracheophyta</taxon>
        <taxon>Spermatophyta</taxon>
        <taxon>Magnoliopsida</taxon>
        <taxon>eudicotyledons</taxon>
        <taxon>Gunneridae</taxon>
        <taxon>Pentapetalae</taxon>
        <taxon>asterids</taxon>
        <taxon>lamiids</taxon>
        <taxon>Lamiales</taxon>
        <taxon>Oleaceae</taxon>
        <taxon>Oleeae</taxon>
        <taxon>Fraxinus</taxon>
    </lineage>
</organism>
<comment type="subcellular location">
    <subcellularLocation>
        <location evidence="1">Endoplasmic reticulum</location>
    </subcellularLocation>
</comment>
<dbReference type="InterPro" id="IPR023393">
    <property type="entry name" value="START-like_dom_sf"/>
</dbReference>
<evidence type="ECO:0000259" key="8">
    <source>
        <dbReference type="PROSITE" id="PS50848"/>
    </source>
</evidence>
<evidence type="ECO:0000256" key="3">
    <source>
        <dbReference type="PROSITE-ProRule" id="PRU00175"/>
    </source>
</evidence>
<keyword evidence="10" id="KW-1185">Reference proteome</keyword>
<dbReference type="SMART" id="SM00327">
    <property type="entry name" value="VWA"/>
    <property type="match status" value="1"/>
</dbReference>
<keyword evidence="3" id="KW-0862">Zinc</keyword>
<evidence type="ECO:0000313" key="10">
    <source>
        <dbReference type="Proteomes" id="UP000834106"/>
    </source>
</evidence>
<dbReference type="PANTHER" id="PTHR12136:SF115">
    <property type="entry name" value="PROTEIN ENHANCED DISEASE RESISTANCE 2-LIKE ISOFORM X1"/>
    <property type="match status" value="1"/>
</dbReference>
<evidence type="ECO:0000256" key="4">
    <source>
        <dbReference type="SAM" id="MobiDB-lite"/>
    </source>
</evidence>
<dbReference type="PANTHER" id="PTHR12136">
    <property type="entry name" value="ENHANCED DISEASE RESISTANCE-RELATED"/>
    <property type="match status" value="1"/>
</dbReference>
<evidence type="ECO:0000259" key="5">
    <source>
        <dbReference type="PROSITE" id="PS50003"/>
    </source>
</evidence>
<dbReference type="SUPFAM" id="SSF55961">
    <property type="entry name" value="Bet v1-like"/>
    <property type="match status" value="1"/>
</dbReference>
<feature type="domain" description="START" evidence="8">
    <location>
        <begin position="554"/>
        <end position="742"/>
    </location>
</feature>
<dbReference type="Gene3D" id="3.40.50.410">
    <property type="entry name" value="von Willebrand factor, type A domain"/>
    <property type="match status" value="1"/>
</dbReference>
<name>A0AAD2DZ03_9LAMI</name>
<keyword evidence="3" id="KW-0863">Zinc-finger</keyword>
<dbReference type="InterPro" id="IPR001849">
    <property type="entry name" value="PH_domain"/>
</dbReference>
<dbReference type="GO" id="GO:0008270">
    <property type="term" value="F:zinc ion binding"/>
    <property type="evidence" value="ECO:0007669"/>
    <property type="project" value="UniProtKB-KW"/>
</dbReference>
<dbReference type="SMART" id="SM00234">
    <property type="entry name" value="START"/>
    <property type="match status" value="1"/>
</dbReference>
<dbReference type="AlphaFoldDB" id="A0AAD2DZ03"/>
<dbReference type="PROSITE" id="PS50003">
    <property type="entry name" value="PH_DOMAIN"/>
    <property type="match status" value="1"/>
</dbReference>
<keyword evidence="3" id="KW-0479">Metal-binding</keyword>
<dbReference type="GO" id="GO:0005783">
    <property type="term" value="C:endoplasmic reticulum"/>
    <property type="evidence" value="ECO:0007669"/>
    <property type="project" value="UniProtKB-SubCell"/>
</dbReference>
<dbReference type="Gene3D" id="3.30.40.10">
    <property type="entry name" value="Zinc/RING finger domain, C3HC4 (zinc finger)"/>
    <property type="match status" value="1"/>
</dbReference>
<evidence type="ECO:0000256" key="2">
    <source>
        <dbReference type="ARBA" id="ARBA00022824"/>
    </source>
</evidence>
<dbReference type="InterPro" id="IPR002035">
    <property type="entry name" value="VWF_A"/>
</dbReference>
<dbReference type="Pfam" id="PF00169">
    <property type="entry name" value="PH"/>
    <property type="match status" value="1"/>
</dbReference>
<feature type="region of interest" description="Disordered" evidence="4">
    <location>
        <begin position="52"/>
        <end position="71"/>
    </location>
</feature>
<dbReference type="SUPFAM" id="SSF50729">
    <property type="entry name" value="PH domain-like"/>
    <property type="match status" value="1"/>
</dbReference>
<evidence type="ECO:0000259" key="6">
    <source>
        <dbReference type="PROSITE" id="PS50089"/>
    </source>
</evidence>